<evidence type="ECO:0000313" key="2">
    <source>
        <dbReference type="Proteomes" id="UP001499951"/>
    </source>
</evidence>
<protein>
    <recommendedName>
        <fullName evidence="3">Glycosyltransferase</fullName>
    </recommendedName>
</protein>
<dbReference type="EMBL" id="BAAADD010000008">
    <property type="protein sequence ID" value="GAA0579985.1"/>
    <property type="molecule type" value="Genomic_DNA"/>
</dbReference>
<keyword evidence="2" id="KW-1185">Reference proteome</keyword>
<dbReference type="SUPFAM" id="SSF53448">
    <property type="entry name" value="Nucleotide-diphospho-sugar transferases"/>
    <property type="match status" value="1"/>
</dbReference>
<comment type="caution">
    <text evidence="1">The sequence shown here is derived from an EMBL/GenBank/DDBJ whole genome shotgun (WGS) entry which is preliminary data.</text>
</comment>
<evidence type="ECO:0000313" key="1">
    <source>
        <dbReference type="EMBL" id="GAA0579985.1"/>
    </source>
</evidence>
<proteinExistence type="predicted"/>
<accession>A0ABP3PZY1</accession>
<sequence>MSARPLVIIGTPCFGAMLSLGYVQSLIELTRYAPANGFDVDFTLLGNDALITRCRNTIVSQFLKHPQATHLLFVDSDITFRPEHVARLLQADKDLVAGMYPLKALDWTIPVPEPHPAFDTVEELALHYVGRPLPAAAAEWDGPFVTGDYAGTGFMMITRAMVERMVAAYPDLCYSGIHTYPRLDPTPSTQYALFECMIDPETKSYLSEDYAFCWRWRRLGGKIWLDTEGRLTHVGHHAYHGNPAQRFIPPGGAKA</sequence>
<dbReference type="Proteomes" id="UP001499951">
    <property type="component" value="Unassembled WGS sequence"/>
</dbReference>
<organism evidence="1 2">
    <name type="scientific">Rhizomicrobium electricum</name>
    <dbReference type="NCBI Taxonomy" id="480070"/>
    <lineage>
        <taxon>Bacteria</taxon>
        <taxon>Pseudomonadati</taxon>
        <taxon>Pseudomonadota</taxon>
        <taxon>Alphaproteobacteria</taxon>
        <taxon>Micropepsales</taxon>
        <taxon>Micropepsaceae</taxon>
        <taxon>Rhizomicrobium</taxon>
    </lineage>
</organism>
<evidence type="ECO:0008006" key="3">
    <source>
        <dbReference type="Google" id="ProtNLM"/>
    </source>
</evidence>
<dbReference type="InterPro" id="IPR029044">
    <property type="entry name" value="Nucleotide-diphossugar_trans"/>
</dbReference>
<dbReference type="Gene3D" id="3.90.550.10">
    <property type="entry name" value="Spore Coat Polysaccharide Biosynthesis Protein SpsA, Chain A"/>
    <property type="match status" value="1"/>
</dbReference>
<name>A0ABP3PZY1_9PROT</name>
<dbReference type="RefSeq" id="WP_166936969.1">
    <property type="nucleotide sequence ID" value="NZ_BAAADD010000008.1"/>
</dbReference>
<gene>
    <name evidence="1" type="ORF">GCM10008942_31090</name>
</gene>
<reference evidence="2" key="1">
    <citation type="journal article" date="2019" name="Int. J. Syst. Evol. Microbiol.">
        <title>The Global Catalogue of Microorganisms (GCM) 10K type strain sequencing project: providing services to taxonomists for standard genome sequencing and annotation.</title>
        <authorList>
            <consortium name="The Broad Institute Genomics Platform"/>
            <consortium name="The Broad Institute Genome Sequencing Center for Infectious Disease"/>
            <person name="Wu L."/>
            <person name="Ma J."/>
        </authorList>
    </citation>
    <scope>NUCLEOTIDE SEQUENCE [LARGE SCALE GENOMIC DNA]</scope>
    <source>
        <strain evidence="2">JCM 15089</strain>
    </source>
</reference>